<dbReference type="GO" id="GO:0005737">
    <property type="term" value="C:cytoplasm"/>
    <property type="evidence" value="ECO:0007669"/>
    <property type="project" value="TreeGrafter"/>
</dbReference>
<dbReference type="Gene3D" id="3.50.50.100">
    <property type="match status" value="1"/>
</dbReference>
<organism evidence="6 7">
    <name type="scientific">Periconia digitata</name>
    <dbReference type="NCBI Taxonomy" id="1303443"/>
    <lineage>
        <taxon>Eukaryota</taxon>
        <taxon>Fungi</taxon>
        <taxon>Dikarya</taxon>
        <taxon>Ascomycota</taxon>
        <taxon>Pezizomycotina</taxon>
        <taxon>Dothideomycetes</taxon>
        <taxon>Pleosporomycetidae</taxon>
        <taxon>Pleosporales</taxon>
        <taxon>Massarineae</taxon>
        <taxon>Periconiaceae</taxon>
        <taxon>Periconia</taxon>
    </lineage>
</organism>
<keyword evidence="7" id="KW-1185">Reference proteome</keyword>
<proteinExistence type="inferred from homology"/>
<comment type="caution">
    <text evidence="6">The sequence shown here is derived from an EMBL/GenBank/DDBJ whole genome shotgun (WGS) entry which is preliminary data.</text>
</comment>
<name>A0A9W4UP32_9PLEO</name>
<dbReference type="InterPro" id="IPR023753">
    <property type="entry name" value="FAD/NAD-binding_dom"/>
</dbReference>
<dbReference type="InterPro" id="IPR036188">
    <property type="entry name" value="FAD/NAD-bd_sf"/>
</dbReference>
<evidence type="ECO:0000313" key="7">
    <source>
        <dbReference type="Proteomes" id="UP001152607"/>
    </source>
</evidence>
<protein>
    <recommendedName>
        <fullName evidence="5">FAD/NAD(P)-binding domain-containing protein</fullName>
    </recommendedName>
</protein>
<keyword evidence="3" id="KW-0274">FAD</keyword>
<accession>A0A9W4UP32</accession>
<evidence type="ECO:0000313" key="6">
    <source>
        <dbReference type="EMBL" id="CAI6339249.1"/>
    </source>
</evidence>
<dbReference type="Pfam" id="PF07992">
    <property type="entry name" value="Pyr_redox_2"/>
    <property type="match status" value="1"/>
</dbReference>
<evidence type="ECO:0000256" key="3">
    <source>
        <dbReference type="ARBA" id="ARBA00022827"/>
    </source>
</evidence>
<dbReference type="GO" id="GO:0004174">
    <property type="term" value="F:electron-transferring-flavoprotein dehydrogenase activity"/>
    <property type="evidence" value="ECO:0007669"/>
    <property type="project" value="TreeGrafter"/>
</dbReference>
<keyword evidence="4" id="KW-0560">Oxidoreductase</keyword>
<dbReference type="PRINTS" id="PR00411">
    <property type="entry name" value="PNDRDTASEI"/>
</dbReference>
<dbReference type="SUPFAM" id="SSF51905">
    <property type="entry name" value="FAD/NAD(P)-binding domain"/>
    <property type="match status" value="1"/>
</dbReference>
<dbReference type="OrthoDB" id="202203at2759"/>
<dbReference type="EMBL" id="CAOQHR010000009">
    <property type="protein sequence ID" value="CAI6339249.1"/>
    <property type="molecule type" value="Genomic_DNA"/>
</dbReference>
<evidence type="ECO:0000256" key="2">
    <source>
        <dbReference type="ARBA" id="ARBA00022630"/>
    </source>
</evidence>
<dbReference type="PANTHER" id="PTHR43735:SF3">
    <property type="entry name" value="FERROPTOSIS SUPPRESSOR PROTEIN 1"/>
    <property type="match status" value="1"/>
</dbReference>
<keyword evidence="2" id="KW-0285">Flavoprotein</keyword>
<sequence length="423" mass="44579">MSTETIVILGASFAGLGAAHYALRHVLPQLPKKDGVTYDVTLVNPSKDLFWRLAMPRVAASTKLLPLDKCFIPIEPAFAYAKGRFNFVQGTATSIDAEGRKVTVQTATEEKTISFISLVIATGVSTPSPLFTLTSDRAALEAELDTFHKALGKATSVVIGGAGPVGVETAGEIAEFLNGKPGFLASAPKNPKVKVTLICAESKMLPVLRESISKKAEKLLKNLGATVRYDTKVVSASTPSEGAKTAVQLSNGETLETDIYIDATGTRPNTSFVPGAWLDTRGKVSCNPKTLRVEAAGVPRIYVAGDAGSYTRGGAMDLQIALPVAMTNLKTDLIAHVSGKPPGPDRHYAADPKESQVVPIGTSKGVGAFGGNQLPSLMVWGIKGRDYMLGMLAQPTLNGDAYKKEGKWKPQPVVNNGVGLSSS</sequence>
<reference evidence="6" key="1">
    <citation type="submission" date="2023-01" db="EMBL/GenBank/DDBJ databases">
        <authorList>
            <person name="Van Ghelder C."/>
            <person name="Rancurel C."/>
        </authorList>
    </citation>
    <scope>NUCLEOTIDE SEQUENCE</scope>
    <source>
        <strain evidence="6">CNCM I-4278</strain>
    </source>
</reference>
<gene>
    <name evidence="6" type="ORF">PDIGIT_LOCUS12401</name>
</gene>
<dbReference type="AlphaFoldDB" id="A0A9W4UP32"/>
<evidence type="ECO:0000259" key="5">
    <source>
        <dbReference type="Pfam" id="PF07992"/>
    </source>
</evidence>
<dbReference type="PANTHER" id="PTHR43735">
    <property type="entry name" value="APOPTOSIS-INDUCING FACTOR 1"/>
    <property type="match status" value="1"/>
</dbReference>
<dbReference type="Proteomes" id="UP001152607">
    <property type="component" value="Unassembled WGS sequence"/>
</dbReference>
<dbReference type="GO" id="GO:0050660">
    <property type="term" value="F:flavin adenine dinucleotide binding"/>
    <property type="evidence" value="ECO:0007669"/>
    <property type="project" value="TreeGrafter"/>
</dbReference>
<evidence type="ECO:0000256" key="1">
    <source>
        <dbReference type="ARBA" id="ARBA00006442"/>
    </source>
</evidence>
<comment type="similarity">
    <text evidence="1">Belongs to the FAD-dependent oxidoreductase family.</text>
</comment>
<feature type="domain" description="FAD/NAD(P)-binding" evidence="5">
    <location>
        <begin position="5"/>
        <end position="307"/>
    </location>
</feature>
<dbReference type="PRINTS" id="PR00368">
    <property type="entry name" value="FADPNR"/>
</dbReference>
<evidence type="ECO:0000256" key="4">
    <source>
        <dbReference type="ARBA" id="ARBA00023002"/>
    </source>
</evidence>